<dbReference type="GO" id="GO:0016787">
    <property type="term" value="F:hydrolase activity"/>
    <property type="evidence" value="ECO:0007669"/>
    <property type="project" value="InterPro"/>
</dbReference>
<comment type="caution">
    <text evidence="3">The sequence shown here is derived from an EMBL/GenBank/DDBJ whole genome shotgun (WGS) entry which is preliminary data.</text>
</comment>
<organism evidence="3 4">
    <name type="scientific">Aerosakkonema funiforme FACHB-1375</name>
    <dbReference type="NCBI Taxonomy" id="2949571"/>
    <lineage>
        <taxon>Bacteria</taxon>
        <taxon>Bacillati</taxon>
        <taxon>Cyanobacteriota</taxon>
        <taxon>Cyanophyceae</taxon>
        <taxon>Oscillatoriophycideae</taxon>
        <taxon>Aerosakkonematales</taxon>
        <taxon>Aerosakkonemataceae</taxon>
        <taxon>Aerosakkonema</taxon>
    </lineage>
</organism>
<dbReference type="PROSITE" id="PS51194">
    <property type="entry name" value="HELICASE_CTER"/>
    <property type="match status" value="1"/>
</dbReference>
<proteinExistence type="predicted"/>
<keyword evidence="4" id="KW-1185">Reference proteome</keyword>
<dbReference type="EMBL" id="JACJPW010000027">
    <property type="protein sequence ID" value="MBD2181881.1"/>
    <property type="molecule type" value="Genomic_DNA"/>
</dbReference>
<dbReference type="SUPFAM" id="SSF52540">
    <property type="entry name" value="P-loop containing nucleoside triphosphate hydrolases"/>
    <property type="match status" value="1"/>
</dbReference>
<dbReference type="InterPro" id="IPR001650">
    <property type="entry name" value="Helicase_C-like"/>
</dbReference>
<gene>
    <name evidence="3" type="ORF">H6G03_12310</name>
</gene>
<dbReference type="Proteomes" id="UP000641646">
    <property type="component" value="Unassembled WGS sequence"/>
</dbReference>
<dbReference type="GO" id="GO:0005524">
    <property type="term" value="F:ATP binding"/>
    <property type="evidence" value="ECO:0007669"/>
    <property type="project" value="InterPro"/>
</dbReference>
<dbReference type="InterPro" id="IPR050742">
    <property type="entry name" value="Helicase_Restrict-Modif_Enz"/>
</dbReference>
<dbReference type="PANTHER" id="PTHR47396">
    <property type="entry name" value="TYPE I RESTRICTION ENZYME ECOKI R PROTEIN"/>
    <property type="match status" value="1"/>
</dbReference>
<feature type="domain" description="Helicase ATP-binding" evidence="1">
    <location>
        <begin position="32"/>
        <end position="181"/>
    </location>
</feature>
<dbReference type="InterPro" id="IPR014001">
    <property type="entry name" value="Helicase_ATP-bd"/>
</dbReference>
<dbReference type="AlphaFoldDB" id="A0A926ZIK3"/>
<dbReference type="InterPro" id="IPR027417">
    <property type="entry name" value="P-loop_NTPase"/>
</dbReference>
<dbReference type="RefSeq" id="WP_190464691.1">
    <property type="nucleotide sequence ID" value="NZ_JACJPW010000027.1"/>
</dbReference>
<protein>
    <submittedName>
        <fullName evidence="3">DEAD/DEAH box helicase</fullName>
    </submittedName>
</protein>
<dbReference type="SMART" id="SM00487">
    <property type="entry name" value="DEXDc"/>
    <property type="match status" value="1"/>
</dbReference>
<dbReference type="GO" id="GO:0061749">
    <property type="term" value="F:forked DNA-dependent helicase activity"/>
    <property type="evidence" value="ECO:0007669"/>
    <property type="project" value="TreeGrafter"/>
</dbReference>
<dbReference type="PROSITE" id="PS51192">
    <property type="entry name" value="HELICASE_ATP_BIND_1"/>
    <property type="match status" value="1"/>
</dbReference>
<accession>A0A926ZIK3</accession>
<dbReference type="Gene3D" id="3.40.50.300">
    <property type="entry name" value="P-loop containing nucleotide triphosphate hydrolases"/>
    <property type="match status" value="2"/>
</dbReference>
<dbReference type="SMART" id="SM00490">
    <property type="entry name" value="HELICc"/>
    <property type="match status" value="1"/>
</dbReference>
<keyword evidence="3" id="KW-0067">ATP-binding</keyword>
<evidence type="ECO:0000313" key="3">
    <source>
        <dbReference type="EMBL" id="MBD2181881.1"/>
    </source>
</evidence>
<reference evidence="3" key="2">
    <citation type="submission" date="2020-08" db="EMBL/GenBank/DDBJ databases">
        <authorList>
            <person name="Chen M."/>
            <person name="Teng W."/>
            <person name="Zhao L."/>
            <person name="Hu C."/>
            <person name="Zhou Y."/>
            <person name="Han B."/>
            <person name="Song L."/>
            <person name="Shu W."/>
        </authorList>
    </citation>
    <scope>NUCLEOTIDE SEQUENCE</scope>
    <source>
        <strain evidence="3">FACHB-1375</strain>
    </source>
</reference>
<dbReference type="Pfam" id="PF04851">
    <property type="entry name" value="ResIII"/>
    <property type="match status" value="1"/>
</dbReference>
<evidence type="ECO:0000259" key="1">
    <source>
        <dbReference type="PROSITE" id="PS51192"/>
    </source>
</evidence>
<dbReference type="GO" id="GO:0036121">
    <property type="term" value="F:double-stranded DNA helicase activity"/>
    <property type="evidence" value="ECO:0007669"/>
    <property type="project" value="TreeGrafter"/>
</dbReference>
<dbReference type="PANTHER" id="PTHR47396:SF1">
    <property type="entry name" value="ATP-DEPENDENT HELICASE IRC3-RELATED"/>
    <property type="match status" value="1"/>
</dbReference>
<dbReference type="InterPro" id="IPR006935">
    <property type="entry name" value="Helicase/UvrB_N"/>
</dbReference>
<sequence length="673" mass="75423">MNDSPPDLEVQFSSSTYSLRDYQLQLMQQVFQEWSQGSRRILLTLPTGAGKTVLFAAVAREFTNFGSGVLVLAHREELILQAAQKMEGMTGEPVGIIKAGYPTTPERPIQVASVQTLVRRSPQFWPTAELLIVDEAHHSVSKSYQQIAQHYQHAYILGVTATPARIDGQGFKFLYDTLVVGPSVAALIQIGYLSTFKLFAAPNAIKVSGVRTTGGDYNQRELAAAIDTSLVMGDLIDAWNKFAFGKKTVVFAVDIKHSIAIAQAYQEAGIPTEHLDGNTSEQERHQILERFQTGQTLILCNCGIVSEGVDIPSLEAVQCVRPTKSLILWLQMVGRSLRPHPDKEHAIIIDHTENWGVHGAPDFEWLWSLEPISLSRGRWHVSCPECHHVFKPLSHEQKPYRIEWSPRHGEFQIWCLYTCPNCLQKIEMEKWSGGEPPPPRRVTEDKKAEIREIPLDCNWVILADICSLATIQRRRNYKSDWVLRRLVEKHPSTGIPELRECANILEFSLDWVVDCWFQLLKKNTNSSVTPTYKESPLDNALDAPVERVILQASQVAELFRKASRWSEAESIAKTYSALKVAAWELLSPAERARIKSLKVAALRQTATQEKAKIAFDTFLGVGEKAVSTATGEEVLVTGLFEKNGIPMANIKYLSDGIEGTSRLDFLRTHSSTN</sequence>
<evidence type="ECO:0000313" key="4">
    <source>
        <dbReference type="Proteomes" id="UP000641646"/>
    </source>
</evidence>
<keyword evidence="3" id="KW-0378">Hydrolase</keyword>
<reference evidence="3" key="1">
    <citation type="journal article" date="2015" name="ISME J.">
        <title>Draft Genome Sequence of Streptomyces incarnatus NRRL8089, which Produces the Nucleoside Antibiotic Sinefungin.</title>
        <authorList>
            <person name="Oshima K."/>
            <person name="Hattori M."/>
            <person name="Shimizu H."/>
            <person name="Fukuda K."/>
            <person name="Nemoto M."/>
            <person name="Inagaki K."/>
            <person name="Tamura T."/>
        </authorList>
    </citation>
    <scope>NUCLEOTIDE SEQUENCE</scope>
    <source>
        <strain evidence="3">FACHB-1375</strain>
    </source>
</reference>
<name>A0A926ZIK3_9CYAN</name>
<keyword evidence="3" id="KW-0347">Helicase</keyword>
<evidence type="ECO:0000259" key="2">
    <source>
        <dbReference type="PROSITE" id="PS51194"/>
    </source>
</evidence>
<dbReference type="GO" id="GO:0000403">
    <property type="term" value="F:Y-form DNA binding"/>
    <property type="evidence" value="ECO:0007669"/>
    <property type="project" value="TreeGrafter"/>
</dbReference>
<keyword evidence="3" id="KW-0547">Nucleotide-binding</keyword>
<feature type="domain" description="Helicase C-terminal" evidence="2">
    <location>
        <begin position="234"/>
        <end position="394"/>
    </location>
</feature>
<dbReference type="Pfam" id="PF00271">
    <property type="entry name" value="Helicase_C"/>
    <property type="match status" value="1"/>
</dbReference>